<dbReference type="AlphaFoldDB" id="A0A1H2EEU1"/>
<dbReference type="Proteomes" id="UP000183180">
    <property type="component" value="Unassembled WGS sequence"/>
</dbReference>
<feature type="region of interest" description="Disordered" evidence="1">
    <location>
        <begin position="1"/>
        <end position="27"/>
    </location>
</feature>
<dbReference type="InterPro" id="IPR021224">
    <property type="entry name" value="DUF2690"/>
</dbReference>
<evidence type="ECO:0008006" key="5">
    <source>
        <dbReference type="Google" id="ProtNLM"/>
    </source>
</evidence>
<dbReference type="Pfam" id="PF10901">
    <property type="entry name" value="DUF2690"/>
    <property type="match status" value="1"/>
</dbReference>
<keyword evidence="2" id="KW-0812">Transmembrane</keyword>
<reference evidence="3 4" key="1">
    <citation type="submission" date="2016-10" db="EMBL/GenBank/DDBJ databases">
        <authorList>
            <person name="de Groot N.N."/>
        </authorList>
    </citation>
    <scope>NUCLEOTIDE SEQUENCE [LARGE SCALE GENOMIC DNA]</scope>
    <source>
        <strain evidence="3 4">DSM 44215</strain>
    </source>
</reference>
<name>A0A1H2EEU1_9ACTN</name>
<accession>A0A1H2EEU1</accession>
<evidence type="ECO:0000313" key="3">
    <source>
        <dbReference type="EMBL" id="SDT93248.1"/>
    </source>
</evidence>
<protein>
    <recommendedName>
        <fullName evidence="5">DUF2690 domain-containing protein</fullName>
    </recommendedName>
</protein>
<feature type="transmembrane region" description="Helical" evidence="2">
    <location>
        <begin position="142"/>
        <end position="162"/>
    </location>
</feature>
<proteinExistence type="predicted"/>
<keyword evidence="2" id="KW-1133">Transmembrane helix</keyword>
<evidence type="ECO:0000256" key="2">
    <source>
        <dbReference type="SAM" id="Phobius"/>
    </source>
</evidence>
<feature type="region of interest" description="Disordered" evidence="1">
    <location>
        <begin position="109"/>
        <end position="136"/>
    </location>
</feature>
<organism evidence="3 4">
    <name type="scientific">Gordonia westfalica</name>
    <dbReference type="NCBI Taxonomy" id="158898"/>
    <lineage>
        <taxon>Bacteria</taxon>
        <taxon>Bacillati</taxon>
        <taxon>Actinomycetota</taxon>
        <taxon>Actinomycetes</taxon>
        <taxon>Mycobacteriales</taxon>
        <taxon>Gordoniaceae</taxon>
        <taxon>Gordonia</taxon>
    </lineage>
</organism>
<gene>
    <name evidence="3" type="ORF">SAMN04488548_130100</name>
</gene>
<evidence type="ECO:0000256" key="1">
    <source>
        <dbReference type="SAM" id="MobiDB-lite"/>
    </source>
</evidence>
<dbReference type="EMBL" id="FNLM01000030">
    <property type="protein sequence ID" value="SDT93248.1"/>
    <property type="molecule type" value="Genomic_DNA"/>
</dbReference>
<evidence type="ECO:0000313" key="4">
    <source>
        <dbReference type="Proteomes" id="UP000183180"/>
    </source>
</evidence>
<feature type="compositionally biased region" description="Pro residues" evidence="1">
    <location>
        <begin position="114"/>
        <end position="125"/>
    </location>
</feature>
<sequence length="291" mass="31144">MAMTSSARDELPAQSPASTETDSDHRAAAAAFKTELNAFRKGHPNSSFEALEKAVARHHPHLGVGKTTLNDATRGDRPLPTMRTLTAMVMALTDDPAEVASWQQRLADLTTSASPPPPPLGPTAPPTTGDHLGRRQQQRRRWLLIVAIVAVLIGSNAATFSITRHMSTPSPPAVRTGDNPIETVCLTDARPAASSTDNPAFLLELIFSPSCDAGWGRITRLAGADTNNILSVTIYRRTDPRGPSRQPATEPDTHSALSTLLVRDNPTDRLCVTGWATIDGQRTASPTPLCI</sequence>
<keyword evidence="2" id="KW-0472">Membrane</keyword>